<proteinExistence type="predicted"/>
<dbReference type="Gramene" id="KQJ92517">
    <property type="protein sequence ID" value="KQJ92517"/>
    <property type="gene ID" value="BRADI_4g44205v3"/>
</dbReference>
<reference evidence="7 8" key="1">
    <citation type="journal article" date="2010" name="Nature">
        <title>Genome sequencing and analysis of the model grass Brachypodium distachyon.</title>
        <authorList>
            <consortium name="International Brachypodium Initiative"/>
        </authorList>
    </citation>
    <scope>NUCLEOTIDE SEQUENCE [LARGE SCALE GENOMIC DNA]</scope>
    <source>
        <strain evidence="7 8">Bd21</strain>
    </source>
</reference>
<dbReference type="OMA" id="MEPATRE"/>
<feature type="region of interest" description="Disordered" evidence="5">
    <location>
        <begin position="1"/>
        <end position="22"/>
    </location>
</feature>
<dbReference type="PROSITE" id="PS50089">
    <property type="entry name" value="ZF_RING_2"/>
    <property type="match status" value="1"/>
</dbReference>
<dbReference type="KEGG" id="bdi:104584803"/>
<evidence type="ECO:0000256" key="2">
    <source>
        <dbReference type="ARBA" id="ARBA00022771"/>
    </source>
</evidence>
<dbReference type="GO" id="GO:0016020">
    <property type="term" value="C:membrane"/>
    <property type="evidence" value="ECO:0000318"/>
    <property type="project" value="GO_Central"/>
</dbReference>
<evidence type="ECO:0000256" key="4">
    <source>
        <dbReference type="PROSITE-ProRule" id="PRU00175"/>
    </source>
</evidence>
<reference evidence="8" key="3">
    <citation type="submission" date="2018-08" db="UniProtKB">
        <authorList>
            <consortium name="EnsemblPlants"/>
        </authorList>
    </citation>
    <scope>IDENTIFICATION</scope>
    <source>
        <strain evidence="8">cv. Bd21</strain>
    </source>
</reference>
<feature type="region of interest" description="Disordered" evidence="5">
    <location>
        <begin position="157"/>
        <end position="183"/>
    </location>
</feature>
<evidence type="ECO:0000313" key="7">
    <source>
        <dbReference type="EMBL" id="KQJ92517.1"/>
    </source>
</evidence>
<dbReference type="SMART" id="SM00184">
    <property type="entry name" value="RING"/>
    <property type="match status" value="1"/>
</dbReference>
<dbReference type="AlphaFoldDB" id="I1IUY3"/>
<dbReference type="GeneID" id="104584803"/>
<dbReference type="GO" id="GO:0008270">
    <property type="term" value="F:zinc ion binding"/>
    <property type="evidence" value="ECO:0007669"/>
    <property type="project" value="UniProtKB-KW"/>
</dbReference>
<evidence type="ECO:0000256" key="5">
    <source>
        <dbReference type="SAM" id="MobiDB-lite"/>
    </source>
</evidence>
<sequence>MEPATREDDRRHDSRAGGWYGEEDPPWIALRHRYSRDFIVRVEQERDRARSAEAAIDGEQWDDDAVDAHRAYSDPASKKAMLDMPVPEVGETREQDCAVCLEDFVAGAGAKALRMMPCSHSFHQSCIWDWLLVNRLCPVCRFAMPPKSADDELVMVEKEATSEQAGGNGTEECPSTEPHSQSL</sequence>
<keyword evidence="1" id="KW-0479">Metal-binding</keyword>
<dbReference type="EnsemblPlants" id="KQJ92517">
    <property type="protein sequence ID" value="KQJ92517"/>
    <property type="gene ID" value="BRADI_4g44205v3"/>
</dbReference>
<dbReference type="STRING" id="15368.I1IUY3"/>
<dbReference type="InterPro" id="IPR001841">
    <property type="entry name" value="Znf_RING"/>
</dbReference>
<dbReference type="RefSeq" id="XP_010238795.1">
    <property type="nucleotide sequence ID" value="XM_010240493.3"/>
</dbReference>
<evidence type="ECO:0000313" key="8">
    <source>
        <dbReference type="EnsemblPlants" id="KQJ92517"/>
    </source>
</evidence>
<dbReference type="eggNOG" id="KOG0800">
    <property type="taxonomic scope" value="Eukaryota"/>
</dbReference>
<dbReference type="EMBL" id="CM000883">
    <property type="protein sequence ID" value="KQJ92517.1"/>
    <property type="molecule type" value="Genomic_DNA"/>
</dbReference>
<dbReference type="Proteomes" id="UP000008810">
    <property type="component" value="Chromosome 4"/>
</dbReference>
<reference evidence="7" key="2">
    <citation type="submission" date="2017-06" db="EMBL/GenBank/DDBJ databases">
        <title>WGS assembly of Brachypodium distachyon.</title>
        <authorList>
            <consortium name="The International Brachypodium Initiative"/>
            <person name="Lucas S."/>
            <person name="Harmon-Smith M."/>
            <person name="Lail K."/>
            <person name="Tice H."/>
            <person name="Grimwood J."/>
            <person name="Bruce D."/>
            <person name="Barry K."/>
            <person name="Shu S."/>
            <person name="Lindquist E."/>
            <person name="Wang M."/>
            <person name="Pitluck S."/>
            <person name="Vogel J.P."/>
            <person name="Garvin D.F."/>
            <person name="Mockler T.C."/>
            <person name="Schmutz J."/>
            <person name="Rokhsar D."/>
            <person name="Bevan M.W."/>
        </authorList>
    </citation>
    <scope>NUCLEOTIDE SEQUENCE</scope>
    <source>
        <strain evidence="7">Bd21</strain>
    </source>
</reference>
<dbReference type="FunCoup" id="I1IUY3">
    <property type="interactions" value="168"/>
</dbReference>
<protein>
    <recommendedName>
        <fullName evidence="6">RING-type domain-containing protein</fullName>
    </recommendedName>
</protein>
<keyword evidence="3" id="KW-0862">Zinc</keyword>
<keyword evidence="2 4" id="KW-0863">Zinc-finger</keyword>
<dbReference type="Gene3D" id="3.30.40.10">
    <property type="entry name" value="Zinc/RING finger domain, C3HC4 (zinc finger)"/>
    <property type="match status" value="1"/>
</dbReference>
<dbReference type="SUPFAM" id="SSF57850">
    <property type="entry name" value="RING/U-box"/>
    <property type="match status" value="1"/>
</dbReference>
<dbReference type="Pfam" id="PF13639">
    <property type="entry name" value="zf-RING_2"/>
    <property type="match status" value="1"/>
</dbReference>
<dbReference type="OrthoDB" id="21204at2759"/>
<dbReference type="HOGENOM" id="CLU_098429_0_0_1"/>
<evidence type="ECO:0000256" key="3">
    <source>
        <dbReference type="ARBA" id="ARBA00022833"/>
    </source>
</evidence>
<feature type="compositionally biased region" description="Basic and acidic residues" evidence="5">
    <location>
        <begin position="1"/>
        <end position="15"/>
    </location>
</feature>
<evidence type="ECO:0000256" key="1">
    <source>
        <dbReference type="ARBA" id="ARBA00022723"/>
    </source>
</evidence>
<dbReference type="PANTHER" id="PTHR15710">
    <property type="entry name" value="E3 UBIQUITIN-PROTEIN LIGASE PRAJA"/>
    <property type="match status" value="1"/>
</dbReference>
<evidence type="ECO:0000259" key="6">
    <source>
        <dbReference type="PROSITE" id="PS50089"/>
    </source>
</evidence>
<dbReference type="PANTHER" id="PTHR15710:SF77">
    <property type="entry name" value="RING-H2 FINGER PROTEIN ATL21B"/>
    <property type="match status" value="1"/>
</dbReference>
<dbReference type="GO" id="GO:0006511">
    <property type="term" value="P:ubiquitin-dependent protein catabolic process"/>
    <property type="evidence" value="ECO:0000318"/>
    <property type="project" value="GO_Central"/>
</dbReference>
<accession>I1IUY3</accession>
<dbReference type="InterPro" id="IPR013083">
    <property type="entry name" value="Znf_RING/FYVE/PHD"/>
</dbReference>
<feature type="domain" description="RING-type" evidence="6">
    <location>
        <begin position="97"/>
        <end position="141"/>
    </location>
</feature>
<evidence type="ECO:0000313" key="9">
    <source>
        <dbReference type="Proteomes" id="UP000008810"/>
    </source>
</evidence>
<gene>
    <name evidence="8" type="primary">LOC104584803</name>
    <name evidence="7" type="ORF">BRADI_4g44205v3</name>
</gene>
<organism evidence="7">
    <name type="scientific">Brachypodium distachyon</name>
    <name type="common">Purple false brome</name>
    <name type="synonym">Trachynia distachya</name>
    <dbReference type="NCBI Taxonomy" id="15368"/>
    <lineage>
        <taxon>Eukaryota</taxon>
        <taxon>Viridiplantae</taxon>
        <taxon>Streptophyta</taxon>
        <taxon>Embryophyta</taxon>
        <taxon>Tracheophyta</taxon>
        <taxon>Spermatophyta</taxon>
        <taxon>Magnoliopsida</taxon>
        <taxon>Liliopsida</taxon>
        <taxon>Poales</taxon>
        <taxon>Poaceae</taxon>
        <taxon>BOP clade</taxon>
        <taxon>Pooideae</taxon>
        <taxon>Stipodae</taxon>
        <taxon>Brachypodieae</taxon>
        <taxon>Brachypodium</taxon>
    </lineage>
</organism>
<keyword evidence="9" id="KW-1185">Reference proteome</keyword>
<dbReference type="GO" id="GO:0061630">
    <property type="term" value="F:ubiquitin protein ligase activity"/>
    <property type="evidence" value="ECO:0000318"/>
    <property type="project" value="GO_Central"/>
</dbReference>
<name>I1IUY3_BRADI</name>